<organism evidence="2 3">
    <name type="scientific">Romboutsia hominis</name>
    <dbReference type="NCBI Taxonomy" id="1507512"/>
    <lineage>
        <taxon>Bacteria</taxon>
        <taxon>Bacillati</taxon>
        <taxon>Bacillota</taxon>
        <taxon>Clostridia</taxon>
        <taxon>Peptostreptococcales</taxon>
        <taxon>Peptostreptococcaceae</taxon>
        <taxon>Romboutsia</taxon>
    </lineage>
</organism>
<protein>
    <submittedName>
        <fullName evidence="2">Uncharacterized protein</fullName>
    </submittedName>
</protein>
<keyword evidence="1" id="KW-0812">Transmembrane</keyword>
<feature type="transmembrane region" description="Helical" evidence="1">
    <location>
        <begin position="64"/>
        <end position="83"/>
    </location>
</feature>
<sequence length="85" mass="9792">MKLTDKQQFIIFLLLAIGLSIFDAIFLPNTNFSSYNSLISVFVVIILIRVLYRFFKDFKSFTKVDILGYIVVFIIGLSLLFTVNT</sequence>
<reference evidence="2 3" key="1">
    <citation type="submission" date="2014-09" db="EMBL/GenBank/DDBJ databases">
        <authorList>
            <person name="Hornung B.V."/>
        </authorList>
    </citation>
    <scope>NUCLEOTIDE SEQUENCE [LARGE SCALE GENOMIC DNA]</scope>
    <source>
        <strain evidence="2 3">FRIFI</strain>
    </source>
</reference>
<evidence type="ECO:0000313" key="2">
    <source>
        <dbReference type="EMBL" id="CEI73586.1"/>
    </source>
</evidence>
<feature type="transmembrane region" description="Helical" evidence="1">
    <location>
        <begin position="9"/>
        <end position="27"/>
    </location>
</feature>
<dbReference type="KEGG" id="rhom:FRIFI_2058"/>
<dbReference type="RefSeq" id="WP_166505797.1">
    <property type="nucleotide sequence ID" value="NZ_JAKNTL010000007.1"/>
</dbReference>
<name>A0A2P2BTA4_9FIRM</name>
<keyword evidence="1" id="KW-1133">Transmembrane helix</keyword>
<keyword evidence="1" id="KW-0472">Membrane</keyword>
<feature type="transmembrane region" description="Helical" evidence="1">
    <location>
        <begin position="33"/>
        <end position="52"/>
    </location>
</feature>
<keyword evidence="3" id="KW-1185">Reference proteome</keyword>
<accession>A0A2P2BTA4</accession>
<gene>
    <name evidence="2" type="ORF">FRIFI_2058</name>
</gene>
<dbReference type="AlphaFoldDB" id="A0A2P2BTA4"/>
<evidence type="ECO:0000256" key="1">
    <source>
        <dbReference type="SAM" id="Phobius"/>
    </source>
</evidence>
<proteinExistence type="predicted"/>
<dbReference type="EMBL" id="LN650648">
    <property type="protein sequence ID" value="CEI73586.1"/>
    <property type="molecule type" value="Genomic_DNA"/>
</dbReference>
<evidence type="ECO:0000313" key="3">
    <source>
        <dbReference type="Proteomes" id="UP000245695"/>
    </source>
</evidence>
<dbReference type="Proteomes" id="UP000245695">
    <property type="component" value="Chromosome 1"/>
</dbReference>